<evidence type="ECO:0000313" key="1">
    <source>
        <dbReference type="EMBL" id="RAO70502.1"/>
    </source>
</evidence>
<protein>
    <recommendedName>
        <fullName evidence="3">SnoaL-like domain-containing protein</fullName>
    </recommendedName>
</protein>
<keyword evidence="2" id="KW-1185">Reference proteome</keyword>
<dbReference type="Proteomes" id="UP000249363">
    <property type="component" value="Unassembled WGS sequence"/>
</dbReference>
<dbReference type="AlphaFoldDB" id="A0A364L3X5"/>
<dbReference type="RefSeq" id="XP_040735018.1">
    <property type="nucleotide sequence ID" value="XM_040879109.1"/>
</dbReference>
<organism evidence="1 2">
    <name type="scientific">Talaromyces amestolkiae</name>
    <dbReference type="NCBI Taxonomy" id="1196081"/>
    <lineage>
        <taxon>Eukaryota</taxon>
        <taxon>Fungi</taxon>
        <taxon>Dikarya</taxon>
        <taxon>Ascomycota</taxon>
        <taxon>Pezizomycotina</taxon>
        <taxon>Eurotiomycetes</taxon>
        <taxon>Eurotiomycetidae</taxon>
        <taxon>Eurotiales</taxon>
        <taxon>Trichocomaceae</taxon>
        <taxon>Talaromyces</taxon>
        <taxon>Talaromyces sect. Talaromyces</taxon>
    </lineage>
</organism>
<dbReference type="EMBL" id="MIKG01000012">
    <property type="protein sequence ID" value="RAO70502.1"/>
    <property type="molecule type" value="Genomic_DNA"/>
</dbReference>
<reference evidence="1 2" key="1">
    <citation type="journal article" date="2017" name="Biotechnol. Biofuels">
        <title>Differential beta-glucosidase expression as a function of carbon source availability in Talaromyces amestolkiae: a genomic and proteomic approach.</title>
        <authorList>
            <person name="de Eugenio L.I."/>
            <person name="Mendez-Liter J.A."/>
            <person name="Nieto-Dominguez M."/>
            <person name="Alonso L."/>
            <person name="Gil-Munoz J."/>
            <person name="Barriuso J."/>
            <person name="Prieto A."/>
            <person name="Martinez M.J."/>
        </authorList>
    </citation>
    <scope>NUCLEOTIDE SEQUENCE [LARGE SCALE GENOMIC DNA]</scope>
    <source>
        <strain evidence="1 2">CIB</strain>
    </source>
</reference>
<evidence type="ECO:0000313" key="2">
    <source>
        <dbReference type="Proteomes" id="UP000249363"/>
    </source>
</evidence>
<dbReference type="GeneID" id="63795730"/>
<sequence length="134" mass="14602">MSRASVADFVDSFFTRTLFQADDTLAASVLDTDLSPDVEIVINGTRFTKATFVTLITEQFRSTFVASVTEIKDLNILTTNDAGSTGVVAQWTSYVTKGKDDGKDIKQSATTVVRVEEIDGKHVVTGLWEAQTSE</sequence>
<comment type="caution">
    <text evidence="1">The sequence shown here is derived from an EMBL/GenBank/DDBJ whole genome shotgun (WGS) entry which is preliminary data.</text>
</comment>
<name>A0A364L3X5_TALAM</name>
<evidence type="ECO:0008006" key="3">
    <source>
        <dbReference type="Google" id="ProtNLM"/>
    </source>
</evidence>
<gene>
    <name evidence="1" type="ORF">BHQ10_006514</name>
</gene>
<accession>A0A364L3X5</accession>
<dbReference type="OrthoDB" id="4886853at2759"/>
<proteinExistence type="predicted"/>